<name>X1DLA3_9ZZZZ</name>
<protein>
    <recommendedName>
        <fullName evidence="1">FAD/NAD(P)-binding domain-containing protein</fullName>
    </recommendedName>
</protein>
<sequence length="98" mass="10445">PDESGRRRPIPIEGSDFIMNISSIISAVGQRPDLSWNQEGLSFNLSPENTFIVDDSCLTNIEGVFAAGDAVSGPTTIVEAMASGKRVARSVDNYLSGK</sequence>
<dbReference type="SUPFAM" id="SSF51905">
    <property type="entry name" value="FAD/NAD(P)-binding domain"/>
    <property type="match status" value="1"/>
</dbReference>
<dbReference type="GO" id="GO:0016491">
    <property type="term" value="F:oxidoreductase activity"/>
    <property type="evidence" value="ECO:0007669"/>
    <property type="project" value="InterPro"/>
</dbReference>
<evidence type="ECO:0000313" key="2">
    <source>
        <dbReference type="EMBL" id="GAH20957.1"/>
    </source>
</evidence>
<dbReference type="InterPro" id="IPR036188">
    <property type="entry name" value="FAD/NAD-bd_sf"/>
</dbReference>
<dbReference type="AlphaFoldDB" id="X1DLA3"/>
<comment type="caution">
    <text evidence="2">The sequence shown here is derived from an EMBL/GenBank/DDBJ whole genome shotgun (WGS) entry which is preliminary data.</text>
</comment>
<dbReference type="Pfam" id="PF07992">
    <property type="entry name" value="Pyr_redox_2"/>
    <property type="match status" value="1"/>
</dbReference>
<feature type="non-terminal residue" evidence="2">
    <location>
        <position position="1"/>
    </location>
</feature>
<reference evidence="2" key="1">
    <citation type="journal article" date="2014" name="Front. Microbiol.">
        <title>High frequency of phylogenetically diverse reductive dehalogenase-homologous genes in deep subseafloor sedimentary metagenomes.</title>
        <authorList>
            <person name="Kawai M."/>
            <person name="Futagami T."/>
            <person name="Toyoda A."/>
            <person name="Takaki Y."/>
            <person name="Nishi S."/>
            <person name="Hori S."/>
            <person name="Arai W."/>
            <person name="Tsubouchi T."/>
            <person name="Morono Y."/>
            <person name="Uchiyama I."/>
            <person name="Ito T."/>
            <person name="Fujiyama A."/>
            <person name="Inagaki F."/>
            <person name="Takami H."/>
        </authorList>
    </citation>
    <scope>NUCLEOTIDE SEQUENCE</scope>
    <source>
        <strain evidence="2">Expedition CK06-06</strain>
    </source>
</reference>
<organism evidence="2">
    <name type="scientific">marine sediment metagenome</name>
    <dbReference type="NCBI Taxonomy" id="412755"/>
    <lineage>
        <taxon>unclassified sequences</taxon>
        <taxon>metagenomes</taxon>
        <taxon>ecological metagenomes</taxon>
    </lineage>
</organism>
<dbReference type="InterPro" id="IPR023753">
    <property type="entry name" value="FAD/NAD-binding_dom"/>
</dbReference>
<dbReference type="EMBL" id="BARU01004492">
    <property type="protein sequence ID" value="GAH20957.1"/>
    <property type="molecule type" value="Genomic_DNA"/>
</dbReference>
<dbReference type="Gene3D" id="3.50.50.60">
    <property type="entry name" value="FAD/NAD(P)-binding domain"/>
    <property type="match status" value="2"/>
</dbReference>
<proteinExistence type="predicted"/>
<feature type="domain" description="FAD/NAD(P)-binding" evidence="1">
    <location>
        <begin position="20"/>
        <end position="84"/>
    </location>
</feature>
<gene>
    <name evidence="2" type="ORF">S03H2_09016</name>
</gene>
<accession>X1DLA3</accession>
<dbReference type="PRINTS" id="PR00368">
    <property type="entry name" value="FADPNR"/>
</dbReference>
<evidence type="ECO:0000259" key="1">
    <source>
        <dbReference type="Pfam" id="PF07992"/>
    </source>
</evidence>